<evidence type="ECO:0000256" key="2">
    <source>
        <dbReference type="SAM" id="Phobius"/>
    </source>
</evidence>
<sequence>MAVLLVLTVLFGGAAEQLPTSSAAVAVAPAEAPAEMPSALLGDGSVIAAETVGSHLHDTISLLCLCALVMVGVLLVTRRVHRASGDDAGSALLGCVPQIGHVSGSTSNAPSCRKPPHRQGAPS</sequence>
<gene>
    <name evidence="3" type="ORF">FHX71_003711</name>
</gene>
<comment type="caution">
    <text evidence="3">The sequence shown here is derived from an EMBL/GenBank/DDBJ whole genome shotgun (WGS) entry which is preliminary data.</text>
</comment>
<evidence type="ECO:0000313" key="4">
    <source>
        <dbReference type="Proteomes" id="UP000540568"/>
    </source>
</evidence>
<keyword evidence="2" id="KW-0472">Membrane</keyword>
<organism evidence="3 4">
    <name type="scientific">Promicromonospora sukumoe</name>
    <dbReference type="NCBI Taxonomy" id="88382"/>
    <lineage>
        <taxon>Bacteria</taxon>
        <taxon>Bacillati</taxon>
        <taxon>Actinomycetota</taxon>
        <taxon>Actinomycetes</taxon>
        <taxon>Micrococcales</taxon>
        <taxon>Promicromonosporaceae</taxon>
        <taxon>Promicromonospora</taxon>
    </lineage>
</organism>
<dbReference type="Proteomes" id="UP000540568">
    <property type="component" value="Unassembled WGS sequence"/>
</dbReference>
<evidence type="ECO:0000256" key="1">
    <source>
        <dbReference type="SAM" id="MobiDB-lite"/>
    </source>
</evidence>
<keyword evidence="2" id="KW-0812">Transmembrane</keyword>
<keyword evidence="4" id="KW-1185">Reference proteome</keyword>
<dbReference type="AlphaFoldDB" id="A0A7W3JBC4"/>
<dbReference type="RefSeq" id="WP_182618968.1">
    <property type="nucleotide sequence ID" value="NZ_BAAATF010000008.1"/>
</dbReference>
<accession>A0A7W3JBC4</accession>
<protein>
    <submittedName>
        <fullName evidence="3">Uncharacterized protein</fullName>
    </submittedName>
</protein>
<dbReference type="EMBL" id="JACGWV010000002">
    <property type="protein sequence ID" value="MBA8809735.1"/>
    <property type="molecule type" value="Genomic_DNA"/>
</dbReference>
<feature type="region of interest" description="Disordered" evidence="1">
    <location>
        <begin position="103"/>
        <end position="123"/>
    </location>
</feature>
<keyword evidence="2" id="KW-1133">Transmembrane helix</keyword>
<reference evidence="3 4" key="1">
    <citation type="submission" date="2020-07" db="EMBL/GenBank/DDBJ databases">
        <title>Sequencing the genomes of 1000 actinobacteria strains.</title>
        <authorList>
            <person name="Klenk H.-P."/>
        </authorList>
    </citation>
    <scope>NUCLEOTIDE SEQUENCE [LARGE SCALE GENOMIC DNA]</scope>
    <source>
        <strain evidence="3 4">DSM 44121</strain>
    </source>
</reference>
<proteinExistence type="predicted"/>
<feature type="transmembrane region" description="Helical" evidence="2">
    <location>
        <begin position="60"/>
        <end position="77"/>
    </location>
</feature>
<name>A0A7W3JBC4_9MICO</name>
<evidence type="ECO:0000313" key="3">
    <source>
        <dbReference type="EMBL" id="MBA8809735.1"/>
    </source>
</evidence>